<dbReference type="PANTHER" id="PTHR43237:SF4">
    <property type="entry name" value="NADP-DEPENDENT MALIC ENZYME"/>
    <property type="match status" value="1"/>
</dbReference>
<accession>A0ABX3L5V1</accession>
<dbReference type="InterPro" id="IPR046346">
    <property type="entry name" value="Aminoacid_DH-like_N_sf"/>
</dbReference>
<dbReference type="PROSITE" id="PS00331">
    <property type="entry name" value="MALIC_ENZYMES"/>
    <property type="match status" value="1"/>
</dbReference>
<dbReference type="InterPro" id="IPR015884">
    <property type="entry name" value="Malic_enzyme_CS"/>
</dbReference>
<dbReference type="Pfam" id="PF00390">
    <property type="entry name" value="malic"/>
    <property type="match status" value="1"/>
</dbReference>
<dbReference type="InterPro" id="IPR012301">
    <property type="entry name" value="Malic_N_dom"/>
</dbReference>
<evidence type="ECO:0000256" key="5">
    <source>
        <dbReference type="ARBA" id="ARBA00023002"/>
    </source>
</evidence>
<protein>
    <submittedName>
        <fullName evidence="8">NAD-dependent malic enzyme</fullName>
    </submittedName>
</protein>
<comment type="cofactor">
    <cofactor evidence="2">
        <name>Mg(2+)</name>
        <dbReference type="ChEBI" id="CHEBI:18420"/>
    </cofactor>
</comment>
<evidence type="ECO:0000313" key="9">
    <source>
        <dbReference type="Proteomes" id="UP000190206"/>
    </source>
</evidence>
<dbReference type="SUPFAM" id="SSF53223">
    <property type="entry name" value="Aminoacid dehydrogenase-like, N-terminal domain"/>
    <property type="match status" value="1"/>
</dbReference>
<organism evidence="8 9">
    <name type="scientific">Clostridium tepidum</name>
    <dbReference type="NCBI Taxonomy" id="1962263"/>
    <lineage>
        <taxon>Bacteria</taxon>
        <taxon>Bacillati</taxon>
        <taxon>Bacillota</taxon>
        <taxon>Clostridia</taxon>
        <taxon>Eubacteriales</taxon>
        <taxon>Clostridiaceae</taxon>
        <taxon>Clostridium</taxon>
    </lineage>
</organism>
<dbReference type="PIRSF" id="PIRSF000106">
    <property type="entry name" value="ME"/>
    <property type="match status" value="1"/>
</dbReference>
<dbReference type="Gene3D" id="3.40.50.10380">
    <property type="entry name" value="Malic enzyme, N-terminal domain"/>
    <property type="match status" value="1"/>
</dbReference>
<feature type="domain" description="Malic enzyme N-terminal" evidence="7">
    <location>
        <begin position="15"/>
        <end position="148"/>
    </location>
</feature>
<comment type="similarity">
    <text evidence="3">Belongs to the malic enzymes family.</text>
</comment>
<dbReference type="InterPro" id="IPR051674">
    <property type="entry name" value="Malate_Decarboxylase"/>
</dbReference>
<dbReference type="PANTHER" id="PTHR43237">
    <property type="entry name" value="NADP-DEPENDENT MALIC ENZYME"/>
    <property type="match status" value="1"/>
</dbReference>
<comment type="cofactor">
    <cofactor evidence="1">
        <name>Mn(2+)</name>
        <dbReference type="ChEBI" id="CHEBI:29035"/>
    </cofactor>
</comment>
<dbReference type="CDD" id="cd05311">
    <property type="entry name" value="NAD_bind_2_malic_enz"/>
    <property type="match status" value="1"/>
</dbReference>
<dbReference type="InterPro" id="IPR045213">
    <property type="entry name" value="Malic_NAD-bd_bact_type"/>
</dbReference>
<comment type="caution">
    <text evidence="8">The sequence shown here is derived from an EMBL/GenBank/DDBJ whole genome shotgun (WGS) entry which is preliminary data.</text>
</comment>
<evidence type="ECO:0000256" key="3">
    <source>
        <dbReference type="ARBA" id="ARBA00008785"/>
    </source>
</evidence>
<proteinExistence type="inferred from homology"/>
<gene>
    <name evidence="8" type="ORF">BS637_04140</name>
</gene>
<keyword evidence="4" id="KW-0479">Metal-binding</keyword>
<name>A0ABX3L5V1_9CLOT</name>
<dbReference type="RefSeq" id="WP_078023487.1">
    <property type="nucleotide sequence ID" value="NZ_JADPGM010000002.1"/>
</dbReference>
<feature type="domain" description="Malic enzyme NAD-binding" evidence="6">
    <location>
        <begin position="160"/>
        <end position="383"/>
    </location>
</feature>
<dbReference type="Pfam" id="PF03949">
    <property type="entry name" value="Malic_M"/>
    <property type="match status" value="1"/>
</dbReference>
<evidence type="ECO:0000256" key="4">
    <source>
        <dbReference type="ARBA" id="ARBA00022723"/>
    </source>
</evidence>
<evidence type="ECO:0000259" key="6">
    <source>
        <dbReference type="SMART" id="SM00919"/>
    </source>
</evidence>
<keyword evidence="9" id="KW-1185">Reference proteome</keyword>
<sequence>MDIKEKALMVHKKFKGKLSIEGKMQVKNKDDLSIAYTPGVAEPCVKINEDKSLIYEYTMKGNTVAVVTNGTAVLGLGDIGPYAGLPVMEGKALLFKEFADIDSFPICIDSKDPEEIIKTVKLIAPGFGGINLEDIKAPECFYIERKLKEELDIPVFHDDQHGTAIVVLAGIYNALNLVGKKLEEVKIVINGAGSAGISICKLLLQAGAKNIIMCDKEGALVKSNSNLNEAQKLIAQVTNKENEKGTLKDVIKGKDIFIGVSAPNILTEEMVTSMNKDSIVFAMANPIPEIMPDKAKKAGARVVATGRSDFPNQINNVLVFPGIFRGALDVRSKVINEEMKLAASKAIASLVQDNELNEEYIIPGAFDKRVAQVVAEEVKKVALEMGLSKL</sequence>
<evidence type="ECO:0000256" key="1">
    <source>
        <dbReference type="ARBA" id="ARBA00001936"/>
    </source>
</evidence>
<dbReference type="InterPro" id="IPR001891">
    <property type="entry name" value="Malic_OxRdtase"/>
</dbReference>
<dbReference type="InterPro" id="IPR012302">
    <property type="entry name" value="Malic_NAD-bd"/>
</dbReference>
<dbReference type="SMART" id="SM01274">
    <property type="entry name" value="malic"/>
    <property type="match status" value="1"/>
</dbReference>
<dbReference type="SMART" id="SM00919">
    <property type="entry name" value="Malic_M"/>
    <property type="match status" value="1"/>
</dbReference>
<keyword evidence="5" id="KW-0560">Oxidoreductase</keyword>
<dbReference type="InterPro" id="IPR037062">
    <property type="entry name" value="Malic_N_dom_sf"/>
</dbReference>
<dbReference type="InterPro" id="IPR036291">
    <property type="entry name" value="NAD(P)-bd_dom_sf"/>
</dbReference>
<dbReference type="SUPFAM" id="SSF51735">
    <property type="entry name" value="NAD(P)-binding Rossmann-fold domains"/>
    <property type="match status" value="1"/>
</dbReference>
<dbReference type="Gene3D" id="3.40.50.720">
    <property type="entry name" value="NAD(P)-binding Rossmann-like Domain"/>
    <property type="match status" value="1"/>
</dbReference>
<evidence type="ECO:0000259" key="7">
    <source>
        <dbReference type="SMART" id="SM01274"/>
    </source>
</evidence>
<evidence type="ECO:0000256" key="2">
    <source>
        <dbReference type="ARBA" id="ARBA00001946"/>
    </source>
</evidence>
<evidence type="ECO:0000313" key="8">
    <source>
        <dbReference type="EMBL" id="OOO63009.1"/>
    </source>
</evidence>
<reference evidence="8 9" key="1">
    <citation type="submission" date="2016-12" db="EMBL/GenBank/DDBJ databases">
        <title>Clostridium tepidum sp. nov., a close relative of Clostridium sporogenes and Clostridium botulinum Group I.</title>
        <authorList>
            <person name="Dobritsa A.P."/>
            <person name="Kutumbaka K."/>
            <person name="Werner K."/>
            <person name="Samadpour M."/>
        </authorList>
    </citation>
    <scope>NUCLEOTIDE SEQUENCE [LARGE SCALE GENOMIC DNA]</scope>
    <source>
        <strain evidence="8 9">PE</strain>
    </source>
</reference>
<dbReference type="Proteomes" id="UP000190206">
    <property type="component" value="Unassembled WGS sequence"/>
</dbReference>
<dbReference type="EMBL" id="MRAD01000003">
    <property type="protein sequence ID" value="OOO63009.1"/>
    <property type="molecule type" value="Genomic_DNA"/>
</dbReference>